<proteinExistence type="predicted"/>
<sequence>MGAPKADNNALREKLKKVAEDQEATITAKSAAAVEAYKISLPYRKERLEEIRRAWEGVVSSLIQEGKITADDLAKVEPISCLATDPIYKKEGLDLTDDFIQQMFDLLDKAGKD</sequence>
<dbReference type="EMBL" id="KZ452028">
    <property type="protein sequence ID" value="PKA50166.1"/>
    <property type="molecule type" value="Genomic_DNA"/>
</dbReference>
<protein>
    <submittedName>
        <fullName evidence="1">Uncharacterized protein</fullName>
    </submittedName>
</protein>
<evidence type="ECO:0000313" key="1">
    <source>
        <dbReference type="EMBL" id="PKA50166.1"/>
    </source>
</evidence>
<organism evidence="1 2">
    <name type="scientific">Apostasia shenzhenica</name>
    <dbReference type="NCBI Taxonomy" id="1088818"/>
    <lineage>
        <taxon>Eukaryota</taxon>
        <taxon>Viridiplantae</taxon>
        <taxon>Streptophyta</taxon>
        <taxon>Embryophyta</taxon>
        <taxon>Tracheophyta</taxon>
        <taxon>Spermatophyta</taxon>
        <taxon>Magnoliopsida</taxon>
        <taxon>Liliopsida</taxon>
        <taxon>Asparagales</taxon>
        <taxon>Orchidaceae</taxon>
        <taxon>Apostasioideae</taxon>
        <taxon>Apostasia</taxon>
    </lineage>
</organism>
<reference evidence="1 2" key="1">
    <citation type="journal article" date="2017" name="Nature">
        <title>The Apostasia genome and the evolution of orchids.</title>
        <authorList>
            <person name="Zhang G.Q."/>
            <person name="Liu K.W."/>
            <person name="Li Z."/>
            <person name="Lohaus R."/>
            <person name="Hsiao Y.Y."/>
            <person name="Niu S.C."/>
            <person name="Wang J.Y."/>
            <person name="Lin Y.C."/>
            <person name="Xu Q."/>
            <person name="Chen L.J."/>
            <person name="Yoshida K."/>
            <person name="Fujiwara S."/>
            <person name="Wang Z.W."/>
            <person name="Zhang Y.Q."/>
            <person name="Mitsuda N."/>
            <person name="Wang M."/>
            <person name="Liu G.H."/>
            <person name="Pecoraro L."/>
            <person name="Huang H.X."/>
            <person name="Xiao X.J."/>
            <person name="Lin M."/>
            <person name="Wu X.Y."/>
            <person name="Wu W.L."/>
            <person name="Chen Y.Y."/>
            <person name="Chang S.B."/>
            <person name="Sakamoto S."/>
            <person name="Ohme-Takagi M."/>
            <person name="Yagi M."/>
            <person name="Zeng S.J."/>
            <person name="Shen C.Y."/>
            <person name="Yeh C.M."/>
            <person name="Luo Y.B."/>
            <person name="Tsai W.C."/>
            <person name="Van de Peer Y."/>
            <person name="Liu Z.J."/>
        </authorList>
    </citation>
    <scope>NUCLEOTIDE SEQUENCE [LARGE SCALE GENOMIC DNA]</scope>
    <source>
        <strain evidence="2">cv. Shenzhen</strain>
        <tissue evidence="1">Stem</tissue>
    </source>
</reference>
<dbReference type="AlphaFoldDB" id="A0A2I0A3P8"/>
<keyword evidence="2" id="KW-1185">Reference proteome</keyword>
<evidence type="ECO:0000313" key="2">
    <source>
        <dbReference type="Proteomes" id="UP000236161"/>
    </source>
</evidence>
<name>A0A2I0A3P8_9ASPA</name>
<gene>
    <name evidence="1" type="ORF">AXF42_Ash020111</name>
</gene>
<accession>A0A2I0A3P8</accession>
<dbReference type="Proteomes" id="UP000236161">
    <property type="component" value="Unassembled WGS sequence"/>
</dbReference>